<dbReference type="Gene3D" id="3.90.640.10">
    <property type="entry name" value="Actin, Chain A, domain 4"/>
    <property type="match status" value="1"/>
</dbReference>
<dbReference type="FunFam" id="3.30.420.40:FF:000026">
    <property type="entry name" value="Heat shock protein 70"/>
    <property type="match status" value="1"/>
</dbReference>
<proteinExistence type="inferred from homology"/>
<keyword evidence="2 4" id="KW-0547">Nucleotide-binding</keyword>
<dbReference type="GO" id="GO:0005524">
    <property type="term" value="F:ATP binding"/>
    <property type="evidence" value="ECO:0007669"/>
    <property type="project" value="UniProtKB-KW"/>
</dbReference>
<dbReference type="Pfam" id="PF00012">
    <property type="entry name" value="HSP70"/>
    <property type="match status" value="1"/>
</dbReference>
<evidence type="ECO:0000313" key="6">
    <source>
        <dbReference type="EMBL" id="CAF1213882.1"/>
    </source>
</evidence>
<evidence type="ECO:0000256" key="1">
    <source>
        <dbReference type="ARBA" id="ARBA00007381"/>
    </source>
</evidence>
<dbReference type="Gene3D" id="3.30.30.30">
    <property type="match status" value="1"/>
</dbReference>
<gene>
    <name evidence="5" type="ORF">JYZ213_LOCUS25011</name>
    <name evidence="6" type="ORF">VCS650_LOCUS26336</name>
</gene>
<dbReference type="AlphaFoldDB" id="A0A814XCG4"/>
<dbReference type="EMBL" id="CAJNOG010000314">
    <property type="protein sequence ID" value="CAF1167367.1"/>
    <property type="molecule type" value="Genomic_DNA"/>
</dbReference>
<dbReference type="PRINTS" id="PR00301">
    <property type="entry name" value="HEATSHOCK70"/>
</dbReference>
<dbReference type="GO" id="GO:0140662">
    <property type="term" value="F:ATP-dependent protein folding chaperone"/>
    <property type="evidence" value="ECO:0007669"/>
    <property type="project" value="InterPro"/>
</dbReference>
<dbReference type="Gene3D" id="1.20.1270.10">
    <property type="match status" value="1"/>
</dbReference>
<dbReference type="Gene3D" id="3.30.420.40">
    <property type="match status" value="2"/>
</dbReference>
<dbReference type="InterPro" id="IPR043129">
    <property type="entry name" value="ATPase_NBD"/>
</dbReference>
<dbReference type="PANTHER" id="PTHR19375">
    <property type="entry name" value="HEAT SHOCK PROTEIN 70KDA"/>
    <property type="match status" value="1"/>
</dbReference>
<dbReference type="EMBL" id="CAJNON010000351">
    <property type="protein sequence ID" value="CAF1213882.1"/>
    <property type="molecule type" value="Genomic_DNA"/>
</dbReference>
<name>A0A814XCG4_9BILA</name>
<reference evidence="6" key="1">
    <citation type="submission" date="2021-02" db="EMBL/GenBank/DDBJ databases">
        <authorList>
            <person name="Nowell W R."/>
        </authorList>
    </citation>
    <scope>NUCLEOTIDE SEQUENCE</scope>
</reference>
<dbReference type="InterPro" id="IPR029047">
    <property type="entry name" value="HSP70_peptide-bd_sf"/>
</dbReference>
<dbReference type="Proteomes" id="UP000663845">
    <property type="component" value="Unassembled WGS sequence"/>
</dbReference>
<comment type="caution">
    <text evidence="6">The sequence shown here is derived from an EMBL/GenBank/DDBJ whole genome shotgun (WGS) entry which is preliminary data.</text>
</comment>
<dbReference type="FunFam" id="3.30.30.30:FF:000001">
    <property type="entry name" value="heat shock 70 kDa protein-like"/>
    <property type="match status" value="1"/>
</dbReference>
<dbReference type="SUPFAM" id="SSF100934">
    <property type="entry name" value="Heat shock protein 70kD (HSP70), C-terminal subdomain"/>
    <property type="match status" value="1"/>
</dbReference>
<dbReference type="Proteomes" id="UP000663891">
    <property type="component" value="Unassembled WGS sequence"/>
</dbReference>
<dbReference type="OrthoDB" id="10033012at2759"/>
<dbReference type="PROSITE" id="PS01036">
    <property type="entry name" value="HSP70_3"/>
    <property type="match status" value="1"/>
</dbReference>
<evidence type="ECO:0000313" key="7">
    <source>
        <dbReference type="Proteomes" id="UP000663891"/>
    </source>
</evidence>
<dbReference type="InterPro" id="IPR029048">
    <property type="entry name" value="HSP70_C_sf"/>
</dbReference>
<dbReference type="SUPFAM" id="SSF53067">
    <property type="entry name" value="Actin-like ATPase domain"/>
    <property type="match status" value="2"/>
</dbReference>
<dbReference type="InterPro" id="IPR018181">
    <property type="entry name" value="Heat_shock_70_CS"/>
</dbReference>
<evidence type="ECO:0000256" key="4">
    <source>
        <dbReference type="RuleBase" id="RU003322"/>
    </source>
</evidence>
<evidence type="ECO:0000256" key="3">
    <source>
        <dbReference type="ARBA" id="ARBA00022840"/>
    </source>
</evidence>
<sequence>MARAVGIDLGTAYSCVAVFQQGKVEIIPNERGNRITPSYVAFTDDGRLIGDAAKNQIASNPNNTIFNVKRLIGRKFDDESVRTDTVHWPFKVVNDDGKPKILVEYKNETKLFTPEEISSMILIKMKDMAETYLGKKITEAVITVPVSFNHSQWEATKNAGVIAGLDVLRILSETTAVAIAYTLDKNVSGEKNLCIFDLGAGTFNVSIVIIEEGIIDVKSVAGDTHLGGIDFDNQMVAHFVQEFKRKHNKDLLQNKRSIQRLRTACESAKVNSEYLFFFLWHTLSTSFQASIELESLHEGIDFYSTIARTCFEEMNAHLFRLTPDLVEKALRDAKMDKSSIHDIILNGGSTRIPQIQKLLQEFFNNKELNKSLHPGEAVAYGAAIQAAILTGDNSKKTRDMLLLDVAPFSVGIETTGEVMTALIKRNTTIPTKQTKTFTIKSYTQSNNIVTELVICDKPIPTKGTKTATTSSDKQVSVDIKIFEGEHSSTRYNHFLDSFTLSGISSASMTIPQIQVTFDINANGILVVSAVDKTSGQENKITVTNDKERLSKYEIEYMIADAEKFRREDETQDERILAKNSLEEYCFNIKATINDKQSTDKIDNYDMKKMIFTIEDAMEWLETNHFAVKEELEQKLKKIKGICSPILEKFR</sequence>
<evidence type="ECO:0000256" key="2">
    <source>
        <dbReference type="ARBA" id="ARBA00022741"/>
    </source>
</evidence>
<evidence type="ECO:0000313" key="5">
    <source>
        <dbReference type="EMBL" id="CAF1167367.1"/>
    </source>
</evidence>
<accession>A0A814XCG4</accession>
<organism evidence="6 7">
    <name type="scientific">Adineta steineri</name>
    <dbReference type="NCBI Taxonomy" id="433720"/>
    <lineage>
        <taxon>Eukaryota</taxon>
        <taxon>Metazoa</taxon>
        <taxon>Spiralia</taxon>
        <taxon>Gnathifera</taxon>
        <taxon>Rotifera</taxon>
        <taxon>Eurotatoria</taxon>
        <taxon>Bdelloidea</taxon>
        <taxon>Adinetida</taxon>
        <taxon>Adinetidae</taxon>
        <taxon>Adineta</taxon>
    </lineage>
</organism>
<dbReference type="InterPro" id="IPR013126">
    <property type="entry name" value="Hsp_70_fam"/>
</dbReference>
<dbReference type="Gene3D" id="2.60.34.10">
    <property type="entry name" value="Substrate Binding Domain Of DNAk, Chain A, domain 1"/>
    <property type="match status" value="2"/>
</dbReference>
<dbReference type="FunFam" id="3.90.640.10:FF:000134">
    <property type="entry name" value="Heat shock cognate 71 kDa protein"/>
    <property type="match status" value="1"/>
</dbReference>
<keyword evidence="3 4" id="KW-0067">ATP-binding</keyword>
<dbReference type="SUPFAM" id="SSF100920">
    <property type="entry name" value="Heat shock protein 70kD (HSP70), peptide-binding domain"/>
    <property type="match status" value="2"/>
</dbReference>
<comment type="similarity">
    <text evidence="1 4">Belongs to the heat shock protein 70 family.</text>
</comment>
<protein>
    <submittedName>
        <fullName evidence="6">Uncharacterized protein</fullName>
    </submittedName>
</protein>